<accession>A0A3B3ZV63</accession>
<dbReference type="Ensembl" id="ENSPMGT00000008985.1">
    <property type="protein sequence ID" value="ENSPMGP00000008445.1"/>
    <property type="gene ID" value="ENSPMGG00000006984.1"/>
</dbReference>
<sequence>VSRLHTTTAEAVITFMKAIFARHGVPSEVFSDNGPQFSYPQINGLVEKSLQTVKRQLTQAKDTRTDYYQSLLVYRMTPLKCGMSPARLLMGHRLRSNLPIQETKQKSYYDRGTQNLPELHTGDKMRLKDKTNTRTQKATILNEIQPRSFNVQTEDGIVLRRNRHDILGPAKGDQQSDEATEQHQDLENPSSKAAVPVQEQPLKRSSRNIKPPERLTEQI</sequence>
<reference evidence="2" key="2">
    <citation type="submission" date="2025-09" db="UniProtKB">
        <authorList>
            <consortium name="Ensembl"/>
        </authorList>
    </citation>
    <scope>IDENTIFICATION</scope>
</reference>
<protein>
    <recommendedName>
        <fullName evidence="4">Integrase catalytic domain-containing protein</fullName>
    </recommendedName>
</protein>
<name>A0A3B3ZV63_9GOBI</name>
<evidence type="ECO:0000313" key="2">
    <source>
        <dbReference type="Ensembl" id="ENSPMGP00000008445.1"/>
    </source>
</evidence>
<dbReference type="InterPro" id="IPR036397">
    <property type="entry name" value="RNaseH_sf"/>
</dbReference>
<dbReference type="PANTHER" id="PTHR37984">
    <property type="entry name" value="PROTEIN CBG26694"/>
    <property type="match status" value="1"/>
</dbReference>
<proteinExistence type="predicted"/>
<dbReference type="InterPro" id="IPR012337">
    <property type="entry name" value="RNaseH-like_sf"/>
</dbReference>
<dbReference type="STRING" id="409849.ENSPMGP00000008445"/>
<evidence type="ECO:0008006" key="4">
    <source>
        <dbReference type="Google" id="ProtNLM"/>
    </source>
</evidence>
<evidence type="ECO:0000256" key="1">
    <source>
        <dbReference type="SAM" id="MobiDB-lite"/>
    </source>
</evidence>
<dbReference type="Gene3D" id="3.30.420.10">
    <property type="entry name" value="Ribonuclease H-like superfamily/Ribonuclease H"/>
    <property type="match status" value="2"/>
</dbReference>
<dbReference type="PANTHER" id="PTHR37984:SF5">
    <property type="entry name" value="PROTEIN NYNRIN-LIKE"/>
    <property type="match status" value="1"/>
</dbReference>
<dbReference type="AlphaFoldDB" id="A0A3B3ZV63"/>
<dbReference type="GO" id="GO:0003676">
    <property type="term" value="F:nucleic acid binding"/>
    <property type="evidence" value="ECO:0007669"/>
    <property type="project" value="InterPro"/>
</dbReference>
<feature type="compositionally biased region" description="Basic and acidic residues" evidence="1">
    <location>
        <begin position="210"/>
        <end position="219"/>
    </location>
</feature>
<keyword evidence="3" id="KW-1185">Reference proteome</keyword>
<reference evidence="2" key="1">
    <citation type="submission" date="2025-08" db="UniProtKB">
        <authorList>
            <consortium name="Ensembl"/>
        </authorList>
    </citation>
    <scope>IDENTIFICATION</scope>
</reference>
<evidence type="ECO:0000313" key="3">
    <source>
        <dbReference type="Proteomes" id="UP000261520"/>
    </source>
</evidence>
<dbReference type="InterPro" id="IPR050951">
    <property type="entry name" value="Retrovirus_Pol_polyprotein"/>
</dbReference>
<dbReference type="SUPFAM" id="SSF53098">
    <property type="entry name" value="Ribonuclease H-like"/>
    <property type="match status" value="1"/>
</dbReference>
<dbReference type="Proteomes" id="UP000261520">
    <property type="component" value="Unplaced"/>
</dbReference>
<feature type="region of interest" description="Disordered" evidence="1">
    <location>
        <begin position="167"/>
        <end position="219"/>
    </location>
</feature>
<organism evidence="2 3">
    <name type="scientific">Periophthalmus magnuspinnatus</name>
    <dbReference type="NCBI Taxonomy" id="409849"/>
    <lineage>
        <taxon>Eukaryota</taxon>
        <taxon>Metazoa</taxon>
        <taxon>Chordata</taxon>
        <taxon>Craniata</taxon>
        <taxon>Vertebrata</taxon>
        <taxon>Euteleostomi</taxon>
        <taxon>Actinopterygii</taxon>
        <taxon>Neopterygii</taxon>
        <taxon>Teleostei</taxon>
        <taxon>Neoteleostei</taxon>
        <taxon>Acanthomorphata</taxon>
        <taxon>Gobiaria</taxon>
        <taxon>Gobiiformes</taxon>
        <taxon>Gobioidei</taxon>
        <taxon>Gobiidae</taxon>
        <taxon>Oxudercinae</taxon>
        <taxon>Periophthalmus</taxon>
    </lineage>
</organism>